<evidence type="ECO:0000313" key="1">
    <source>
        <dbReference type="EMBL" id="PJA45055.1"/>
    </source>
</evidence>
<sequence length="220" mass="25007">MQHIQVESTRKLQVLLAKNTFFANGKNSPIDHLYATAATSRFEVENLFGIYLTKPDFAWMAIWMAVTDRTKLRKRQLSYHVPKEEDWIGALEIGGLDSVNEIRPLLGTSAHVYLFNPSELPTPATDLTSFVSEQAAIAHLVQHGYTWKQIRRRGEERRALMPPEDGSRSLINIDAWQVALVGQERLVPTIDLVLTKSLIDELSSRVQIKKTVPGRNYLVR</sequence>
<dbReference type="AlphaFoldDB" id="A0A2M7XB07"/>
<evidence type="ECO:0000313" key="2">
    <source>
        <dbReference type="Proteomes" id="UP000229385"/>
    </source>
</evidence>
<comment type="caution">
    <text evidence="1">The sequence shown here is derived from an EMBL/GenBank/DDBJ whole genome shotgun (WGS) entry which is preliminary data.</text>
</comment>
<reference evidence="2" key="1">
    <citation type="submission" date="2017-09" db="EMBL/GenBank/DDBJ databases">
        <title>Depth-based differentiation of microbial function through sediment-hosted aquifers and enrichment of novel symbionts in the deep terrestrial subsurface.</title>
        <authorList>
            <person name="Probst A.J."/>
            <person name="Ladd B."/>
            <person name="Jarett J.K."/>
            <person name="Geller-Mcgrath D.E."/>
            <person name="Sieber C.M.K."/>
            <person name="Emerson J.B."/>
            <person name="Anantharaman K."/>
            <person name="Thomas B.C."/>
            <person name="Malmstrom R."/>
            <person name="Stieglmeier M."/>
            <person name="Klingl A."/>
            <person name="Woyke T."/>
            <person name="Ryan C.M."/>
            <person name="Banfield J.F."/>
        </authorList>
    </citation>
    <scope>NUCLEOTIDE SEQUENCE [LARGE SCALE GENOMIC DNA]</scope>
</reference>
<dbReference type="EMBL" id="PFWU01000052">
    <property type="protein sequence ID" value="PJA45055.1"/>
    <property type="molecule type" value="Genomic_DNA"/>
</dbReference>
<organism evidence="1 2">
    <name type="scientific">Candidatus Uhrbacteria bacterium CG_4_9_14_3_um_filter_50_9</name>
    <dbReference type="NCBI Taxonomy" id="1975035"/>
    <lineage>
        <taxon>Bacteria</taxon>
        <taxon>Candidatus Uhriibacteriota</taxon>
    </lineage>
</organism>
<dbReference type="Proteomes" id="UP000229385">
    <property type="component" value="Unassembled WGS sequence"/>
</dbReference>
<accession>A0A2M7XB07</accession>
<gene>
    <name evidence="1" type="ORF">CO174_05215</name>
</gene>
<proteinExistence type="predicted"/>
<name>A0A2M7XB07_9BACT</name>
<protein>
    <submittedName>
        <fullName evidence="1">Uncharacterized protein</fullName>
    </submittedName>
</protein>